<evidence type="ECO:0000313" key="2">
    <source>
        <dbReference type="Proteomes" id="UP001139104"/>
    </source>
</evidence>
<proteinExistence type="predicted"/>
<keyword evidence="2" id="KW-1185">Reference proteome</keyword>
<accession>A0ABS9ZBC6</accession>
<organism evidence="1 2">
    <name type="scientific">Candidatus Rhodoblastus alkanivorans</name>
    <dbReference type="NCBI Taxonomy" id="2954117"/>
    <lineage>
        <taxon>Bacteria</taxon>
        <taxon>Pseudomonadati</taxon>
        <taxon>Pseudomonadota</taxon>
        <taxon>Alphaproteobacteria</taxon>
        <taxon>Hyphomicrobiales</taxon>
        <taxon>Rhodoblastaceae</taxon>
        <taxon>Rhodoblastus</taxon>
    </lineage>
</organism>
<gene>
    <name evidence="1" type="ORF">K2U94_19610</name>
</gene>
<evidence type="ECO:0000313" key="1">
    <source>
        <dbReference type="EMBL" id="MCI4684948.1"/>
    </source>
</evidence>
<evidence type="ECO:0008006" key="3">
    <source>
        <dbReference type="Google" id="ProtNLM"/>
    </source>
</evidence>
<sequence length="239" mass="26606">MNSNEPVVKGAFSYTDTLLDGLETSLSPERMTAYLSRTGGDRLGAVRLYTWNTAVSAAFYGPLQGLEVALRNAMHRELSAKYGADWYDNSACGLDAGTEARIAAARADLARDQYVDDPPHMVAALSFGFWVGLLGSGGRLSGYGKANYEMTLWRPALYRAFRHVKINRKNAHAPLDYLRTFRNRIAHHEPILDRHLAKDYTSILQVAGWISPPTQTWISHHSRVPALLAQSSDDPHLMF</sequence>
<comment type="caution">
    <text evidence="1">The sequence shown here is derived from an EMBL/GenBank/DDBJ whole genome shotgun (WGS) entry which is preliminary data.</text>
</comment>
<name>A0ABS9ZBC6_9HYPH</name>
<dbReference type="RefSeq" id="WP_243068979.1">
    <property type="nucleotide sequence ID" value="NZ_JAIVFK010000057.1"/>
</dbReference>
<reference evidence="1" key="1">
    <citation type="journal article" date="2022" name="ISME J.">
        <title>Identification of active gaseous-alkane degraders at natural gas seeps.</title>
        <authorList>
            <person name="Farhan Ul Haque M."/>
            <person name="Hernandez M."/>
            <person name="Crombie A.T."/>
            <person name="Murrell J.C."/>
        </authorList>
    </citation>
    <scope>NUCLEOTIDE SEQUENCE</scope>
    <source>
        <strain evidence="1">PC2</strain>
    </source>
</reference>
<protein>
    <recommendedName>
        <fullName evidence="3">Abi-like protein</fullName>
    </recommendedName>
</protein>
<dbReference type="EMBL" id="JAIVFP010000002">
    <property type="protein sequence ID" value="MCI4684948.1"/>
    <property type="molecule type" value="Genomic_DNA"/>
</dbReference>
<dbReference type="Proteomes" id="UP001139104">
    <property type="component" value="Unassembled WGS sequence"/>
</dbReference>